<protein>
    <recommendedName>
        <fullName evidence="6">Hemocyanin C-terminal domain-containing protein</fullName>
    </recommendedName>
</protein>
<dbReference type="STRING" id="67767.A0A0J7KKQ8"/>
<dbReference type="InterPro" id="IPR013788">
    <property type="entry name" value="Hemocyanin/hexamerin"/>
</dbReference>
<evidence type="ECO:0000313" key="8">
    <source>
        <dbReference type="Proteomes" id="UP000036403"/>
    </source>
</evidence>
<dbReference type="Pfam" id="PF03723">
    <property type="entry name" value="Hemocyanin_C"/>
    <property type="match status" value="1"/>
</dbReference>
<keyword evidence="3" id="KW-0479">Metal-binding</keyword>
<dbReference type="SUPFAM" id="SSF81296">
    <property type="entry name" value="E set domains"/>
    <property type="match status" value="1"/>
</dbReference>
<evidence type="ECO:0000256" key="5">
    <source>
        <dbReference type="ARBA" id="ARBA00023008"/>
    </source>
</evidence>
<dbReference type="AlphaFoldDB" id="A0A0J7KKQ8"/>
<dbReference type="PANTHER" id="PTHR11511:SF4">
    <property type="entry name" value="PHENOLOXIDASE 2-RELATED"/>
    <property type="match status" value="1"/>
</dbReference>
<dbReference type="Gene3D" id="2.60.40.1520">
    <property type="entry name" value="Hemocyanin, C-terminal domain"/>
    <property type="match status" value="1"/>
</dbReference>
<dbReference type="Proteomes" id="UP000036403">
    <property type="component" value="Unassembled WGS sequence"/>
</dbReference>
<comment type="similarity">
    <text evidence="2">Belongs to the tyrosinase family.</text>
</comment>
<dbReference type="GO" id="GO:0046872">
    <property type="term" value="F:metal ion binding"/>
    <property type="evidence" value="ECO:0007669"/>
    <property type="project" value="UniProtKB-KW"/>
</dbReference>
<dbReference type="GO" id="GO:0016491">
    <property type="term" value="F:oxidoreductase activity"/>
    <property type="evidence" value="ECO:0007669"/>
    <property type="project" value="UniProtKB-KW"/>
</dbReference>
<dbReference type="InterPro" id="IPR037020">
    <property type="entry name" value="Hemocyanin_C_sf"/>
</dbReference>
<evidence type="ECO:0000256" key="1">
    <source>
        <dbReference type="ARBA" id="ARBA00001973"/>
    </source>
</evidence>
<keyword evidence="5" id="KW-0186">Copper</keyword>
<organism evidence="7 8">
    <name type="scientific">Lasius niger</name>
    <name type="common">Black garden ant</name>
    <dbReference type="NCBI Taxonomy" id="67767"/>
    <lineage>
        <taxon>Eukaryota</taxon>
        <taxon>Metazoa</taxon>
        <taxon>Ecdysozoa</taxon>
        <taxon>Arthropoda</taxon>
        <taxon>Hexapoda</taxon>
        <taxon>Insecta</taxon>
        <taxon>Pterygota</taxon>
        <taxon>Neoptera</taxon>
        <taxon>Endopterygota</taxon>
        <taxon>Hymenoptera</taxon>
        <taxon>Apocrita</taxon>
        <taxon>Aculeata</taxon>
        <taxon>Formicoidea</taxon>
        <taxon>Formicidae</taxon>
        <taxon>Formicinae</taxon>
        <taxon>Lasius</taxon>
        <taxon>Lasius</taxon>
    </lineage>
</organism>
<gene>
    <name evidence="7" type="ORF">RF55_9192</name>
</gene>
<accession>A0A0J7KKQ8</accession>
<evidence type="ECO:0000313" key="7">
    <source>
        <dbReference type="EMBL" id="KMQ90993.1"/>
    </source>
</evidence>
<dbReference type="PaxDb" id="67767-A0A0J7KKQ8"/>
<comment type="cofactor">
    <cofactor evidence="1">
        <name>Cu(2+)</name>
        <dbReference type="ChEBI" id="CHEBI:29036"/>
    </cofactor>
</comment>
<keyword evidence="8" id="KW-1185">Reference proteome</keyword>
<dbReference type="PANTHER" id="PTHR11511">
    <property type="entry name" value="LARVAL STORAGE PROTEIN/PHENOLOXIDASE"/>
    <property type="match status" value="1"/>
</dbReference>
<dbReference type="EMBL" id="LBMM01006038">
    <property type="protein sequence ID" value="KMQ90993.1"/>
    <property type="molecule type" value="Genomic_DNA"/>
</dbReference>
<keyword evidence="4" id="KW-0560">Oxidoreductase</keyword>
<name>A0A0J7KKQ8_LASNI</name>
<proteinExistence type="inferred from homology"/>
<evidence type="ECO:0000256" key="2">
    <source>
        <dbReference type="ARBA" id="ARBA00009928"/>
    </source>
</evidence>
<feature type="non-terminal residue" evidence="7">
    <location>
        <position position="1"/>
    </location>
</feature>
<feature type="domain" description="Hemocyanin C-terminal" evidence="6">
    <location>
        <begin position="10"/>
        <end position="61"/>
    </location>
</feature>
<evidence type="ECO:0000256" key="3">
    <source>
        <dbReference type="ARBA" id="ARBA00022723"/>
    </source>
</evidence>
<sequence>VEQDESPGCKDAVSYCGLRDRKYPDARPMGYPFDRRARAGVETLAQFLTGNMAVTQITIRHTDSVLPRVRSGSMSNTLTFA</sequence>
<evidence type="ECO:0000259" key="6">
    <source>
        <dbReference type="Pfam" id="PF03723"/>
    </source>
</evidence>
<comment type="caution">
    <text evidence="7">The sequence shown here is derived from an EMBL/GenBank/DDBJ whole genome shotgun (WGS) entry which is preliminary data.</text>
</comment>
<dbReference type="InterPro" id="IPR005203">
    <property type="entry name" value="Hemocyanin_C"/>
</dbReference>
<reference evidence="7 8" key="1">
    <citation type="submission" date="2015-04" db="EMBL/GenBank/DDBJ databases">
        <title>Lasius niger genome sequencing.</title>
        <authorList>
            <person name="Konorov E.A."/>
            <person name="Nikitin M.A."/>
            <person name="Kirill M.V."/>
            <person name="Chang P."/>
        </authorList>
    </citation>
    <scope>NUCLEOTIDE SEQUENCE [LARGE SCALE GENOMIC DNA]</scope>
    <source>
        <tissue evidence="7">Whole</tissue>
    </source>
</reference>
<dbReference type="InterPro" id="IPR014756">
    <property type="entry name" value="Ig_E-set"/>
</dbReference>
<evidence type="ECO:0000256" key="4">
    <source>
        <dbReference type="ARBA" id="ARBA00023002"/>
    </source>
</evidence>
<dbReference type="OrthoDB" id="8119704at2759"/>